<dbReference type="KEGG" id="ddl:Desdi_0351"/>
<evidence type="ECO:0000256" key="1">
    <source>
        <dbReference type="ARBA" id="ARBA00001974"/>
    </source>
</evidence>
<dbReference type="HOGENOM" id="CLU_011398_4_3_9"/>
<gene>
    <name evidence="6" type="ordered locus">Desdi_0351</name>
</gene>
<dbReference type="AlphaFoldDB" id="L0F3Z3"/>
<dbReference type="InterPro" id="IPR027477">
    <property type="entry name" value="Succ_DH/fumarate_Rdtase_cat_sf"/>
</dbReference>
<reference evidence="7" key="1">
    <citation type="submission" date="2012-02" db="EMBL/GenBank/DDBJ databases">
        <title>Complete sequence of Desulfitobacterium dichloroeliminans LMG P-21439.</title>
        <authorList>
            <person name="Lucas S."/>
            <person name="Han J."/>
            <person name="Lapidus A."/>
            <person name="Cheng J.-F."/>
            <person name="Goodwin L."/>
            <person name="Pitluck S."/>
            <person name="Peters L."/>
            <person name="Ovchinnikova G."/>
            <person name="Teshima H."/>
            <person name="Detter J.C."/>
            <person name="Han C."/>
            <person name="Tapia R."/>
            <person name="Land M."/>
            <person name="Hauser L."/>
            <person name="Kyrpides N."/>
            <person name="Ivanova N."/>
            <person name="Pagani I."/>
            <person name="Kruse T."/>
            <person name="de Vos W.M."/>
            <person name="Boon N."/>
            <person name="Smidt H."/>
            <person name="Woyke T."/>
        </authorList>
    </citation>
    <scope>NUCLEOTIDE SEQUENCE [LARGE SCALE GENOMIC DNA]</scope>
    <source>
        <strain evidence="7">LMG P-21439 / DCA1</strain>
    </source>
</reference>
<dbReference type="GO" id="GO:0033765">
    <property type="term" value="F:steroid dehydrogenase activity, acting on the CH-CH group of donors"/>
    <property type="evidence" value="ECO:0007669"/>
    <property type="project" value="UniProtKB-ARBA"/>
</dbReference>
<proteinExistence type="predicted"/>
<keyword evidence="4" id="KW-0560">Oxidoreductase</keyword>
<dbReference type="PANTHER" id="PTHR43400">
    <property type="entry name" value="FUMARATE REDUCTASE"/>
    <property type="match status" value="1"/>
</dbReference>
<organism evidence="6 7">
    <name type="scientific">Desulfitobacterium dichloroeliminans (strain LMG P-21439 / DCA1)</name>
    <dbReference type="NCBI Taxonomy" id="871963"/>
    <lineage>
        <taxon>Bacteria</taxon>
        <taxon>Bacillati</taxon>
        <taxon>Bacillota</taxon>
        <taxon>Clostridia</taxon>
        <taxon>Eubacteriales</taxon>
        <taxon>Desulfitobacteriaceae</taxon>
        <taxon>Desulfitobacterium</taxon>
    </lineage>
</organism>
<comment type="cofactor">
    <cofactor evidence="1">
        <name>FAD</name>
        <dbReference type="ChEBI" id="CHEBI:57692"/>
    </cofactor>
</comment>
<feature type="domain" description="FAD-dependent oxidoreductase 2 FAD-binding" evidence="5">
    <location>
        <begin position="57"/>
        <end position="512"/>
    </location>
</feature>
<dbReference type="SUPFAM" id="SSF56425">
    <property type="entry name" value="Succinate dehydrogenase/fumarate reductase flavoprotein, catalytic domain"/>
    <property type="match status" value="1"/>
</dbReference>
<dbReference type="PANTHER" id="PTHR43400:SF10">
    <property type="entry name" value="3-OXOSTEROID 1-DEHYDROGENASE"/>
    <property type="match status" value="1"/>
</dbReference>
<dbReference type="InterPro" id="IPR050315">
    <property type="entry name" value="FAD-oxidoreductase_2"/>
</dbReference>
<dbReference type="GO" id="GO:0008202">
    <property type="term" value="P:steroid metabolic process"/>
    <property type="evidence" value="ECO:0007669"/>
    <property type="project" value="UniProtKB-ARBA"/>
</dbReference>
<keyword evidence="2" id="KW-0285">Flavoprotein</keyword>
<evidence type="ECO:0000256" key="2">
    <source>
        <dbReference type="ARBA" id="ARBA00022630"/>
    </source>
</evidence>
<dbReference type="PROSITE" id="PS51257">
    <property type="entry name" value="PROKAR_LIPOPROTEIN"/>
    <property type="match status" value="1"/>
</dbReference>
<evidence type="ECO:0000313" key="6">
    <source>
        <dbReference type="EMBL" id="AGA67897.1"/>
    </source>
</evidence>
<dbReference type="RefSeq" id="WP_015260904.1">
    <property type="nucleotide sequence ID" value="NC_019903.1"/>
</dbReference>
<dbReference type="InterPro" id="IPR003953">
    <property type="entry name" value="FAD-dep_OxRdtase_2_FAD-bd"/>
</dbReference>
<dbReference type="PROSITE" id="PS51318">
    <property type="entry name" value="TAT"/>
    <property type="match status" value="1"/>
</dbReference>
<dbReference type="Gene3D" id="3.50.50.60">
    <property type="entry name" value="FAD/NAD(P)-binding domain"/>
    <property type="match status" value="1"/>
</dbReference>
<dbReference type="Proteomes" id="UP000010797">
    <property type="component" value="Chromosome"/>
</dbReference>
<keyword evidence="7" id="KW-1185">Reference proteome</keyword>
<dbReference type="STRING" id="871963.Desdi_0351"/>
<protein>
    <submittedName>
        <fullName evidence="6">Succinate dehydrogenase/fumarate reductase flavoprotein subunit</fullName>
    </submittedName>
</protein>
<dbReference type="SUPFAM" id="SSF51905">
    <property type="entry name" value="FAD/NAD(P)-binding domain"/>
    <property type="match status" value="1"/>
</dbReference>
<evidence type="ECO:0000256" key="3">
    <source>
        <dbReference type="ARBA" id="ARBA00022827"/>
    </source>
</evidence>
<evidence type="ECO:0000259" key="5">
    <source>
        <dbReference type="Pfam" id="PF00890"/>
    </source>
</evidence>
<dbReference type="eggNOG" id="COG1053">
    <property type="taxonomic scope" value="Bacteria"/>
</dbReference>
<sequence>MSTNMTRKEFIRNAALGATAVMTAGLVGCSNATSSSASKETSVPDWMPPKWDYETEILVCGYGGSGAITAIRATDNGAKVLIIEKQKQDIEGGPIHQTNSFRMSASAMMSFKTEQGAIDYLTETSFGRTPDDVIKSWAKYATRTADYLKSLGGNPRNNGDKTSEYPEELLPSARTYDQYMFANRGLEMWEVIDKACKDRNIQVVFETPAKNLIQDYDGKVVGVVATQNGQDIYIKATKAVILSTGGFEYDFEMLNQYVYCKPVRFYANPGNTGDGIRMAQIAGADLWHMYLIGGRLIPFIDELGHGVMGGTPTPSFLVNKYGKRFMRENWKSHSAVLESFVFSTDLCDFPNAPCFSLFDQSAVDAGTVVGTSMGLLKIGQYQWSKDNSAEIEKGWILKGDTIEELAGKMAADPDVGSRMDPAVLAETLATYNKYVEAGKDPDFGRSTATLKAITKAPYYALKLYPGGVNTFGGPRRNAKSQIVRPDGTEIPHLYGTGEMGSILGFLYSGGGWNICECVTSGQLAADNAVNETPWEELAKK</sequence>
<dbReference type="InterPro" id="IPR006311">
    <property type="entry name" value="TAT_signal"/>
</dbReference>
<name>L0F3Z3_DESDL</name>
<dbReference type="OrthoDB" id="3169476at2"/>
<accession>L0F3Z3</accession>
<evidence type="ECO:0000313" key="7">
    <source>
        <dbReference type="Proteomes" id="UP000010797"/>
    </source>
</evidence>
<keyword evidence="3" id="KW-0274">FAD</keyword>
<dbReference type="EMBL" id="CP003344">
    <property type="protein sequence ID" value="AGA67897.1"/>
    <property type="molecule type" value="Genomic_DNA"/>
</dbReference>
<dbReference type="Gene3D" id="3.90.700.10">
    <property type="entry name" value="Succinate dehydrogenase/fumarate reductase flavoprotein, catalytic domain"/>
    <property type="match status" value="1"/>
</dbReference>
<evidence type="ECO:0000256" key="4">
    <source>
        <dbReference type="ARBA" id="ARBA00023002"/>
    </source>
</evidence>
<dbReference type="Pfam" id="PF00890">
    <property type="entry name" value="FAD_binding_2"/>
    <property type="match status" value="1"/>
</dbReference>
<dbReference type="InterPro" id="IPR036188">
    <property type="entry name" value="FAD/NAD-bd_sf"/>
</dbReference>